<organism evidence="1 2">
    <name type="scientific">Grifola frondosa</name>
    <name type="common">Maitake</name>
    <name type="synonym">Polyporus frondosus</name>
    <dbReference type="NCBI Taxonomy" id="5627"/>
    <lineage>
        <taxon>Eukaryota</taxon>
        <taxon>Fungi</taxon>
        <taxon>Dikarya</taxon>
        <taxon>Basidiomycota</taxon>
        <taxon>Agaricomycotina</taxon>
        <taxon>Agaricomycetes</taxon>
        <taxon>Polyporales</taxon>
        <taxon>Grifolaceae</taxon>
        <taxon>Grifola</taxon>
    </lineage>
</organism>
<evidence type="ECO:0000313" key="2">
    <source>
        <dbReference type="Proteomes" id="UP000092993"/>
    </source>
</evidence>
<evidence type="ECO:0000313" key="1">
    <source>
        <dbReference type="EMBL" id="OBZ73292.1"/>
    </source>
</evidence>
<comment type="caution">
    <text evidence="1">The sequence shown here is derived from an EMBL/GenBank/DDBJ whole genome shotgun (WGS) entry which is preliminary data.</text>
</comment>
<dbReference type="EMBL" id="LUGG01000007">
    <property type="protein sequence ID" value="OBZ73292.1"/>
    <property type="molecule type" value="Genomic_DNA"/>
</dbReference>
<name>A0A1C7M8X6_GRIFR</name>
<reference evidence="1 2" key="1">
    <citation type="submission" date="2016-03" db="EMBL/GenBank/DDBJ databases">
        <title>Whole genome sequencing of Grifola frondosa 9006-11.</title>
        <authorList>
            <person name="Min B."/>
            <person name="Park H."/>
            <person name="Kim J.-G."/>
            <person name="Cho H."/>
            <person name="Oh Y.-L."/>
            <person name="Kong W.-S."/>
            <person name="Choi I.-G."/>
        </authorList>
    </citation>
    <scope>NUCLEOTIDE SEQUENCE [LARGE SCALE GENOMIC DNA]</scope>
    <source>
        <strain evidence="1 2">9006-11</strain>
    </source>
</reference>
<proteinExistence type="predicted"/>
<keyword evidence="2" id="KW-1185">Reference proteome</keyword>
<sequence length="93" mass="10503">MLLGVRCPWEGLKEYILWGILTRSSLFDASVTFSNPRRIPSPIMMTARPVCPPPRASYPSPLADHILELGALKAHELERVPTRKHSIMSHMIL</sequence>
<dbReference type="Proteomes" id="UP000092993">
    <property type="component" value="Unassembled WGS sequence"/>
</dbReference>
<accession>A0A1C7M8X6</accession>
<protein>
    <submittedName>
        <fullName evidence="1">Uncharacterized protein</fullName>
    </submittedName>
</protein>
<gene>
    <name evidence="1" type="ORF">A0H81_06815</name>
</gene>
<dbReference type="AlphaFoldDB" id="A0A1C7M8X6"/>